<reference evidence="1" key="1">
    <citation type="journal article" date="2020" name="Nature">
        <title>Giant virus diversity and host interactions through global metagenomics.</title>
        <authorList>
            <person name="Schulz F."/>
            <person name="Roux S."/>
            <person name="Paez-Espino D."/>
            <person name="Jungbluth S."/>
            <person name="Walsh D.A."/>
            <person name="Denef V.J."/>
            <person name="McMahon K.D."/>
            <person name="Konstantinidis K.T."/>
            <person name="Eloe-Fadrosh E.A."/>
            <person name="Kyrpides N.C."/>
            <person name="Woyke T."/>
        </authorList>
    </citation>
    <scope>NUCLEOTIDE SEQUENCE</scope>
    <source>
        <strain evidence="1">GVMAG-M-3300024261-37</strain>
    </source>
</reference>
<protein>
    <submittedName>
        <fullName evidence="1">Uncharacterized protein</fullName>
    </submittedName>
</protein>
<organism evidence="1">
    <name type="scientific">viral metagenome</name>
    <dbReference type="NCBI Taxonomy" id="1070528"/>
    <lineage>
        <taxon>unclassified sequences</taxon>
        <taxon>metagenomes</taxon>
        <taxon>organismal metagenomes</taxon>
    </lineage>
</organism>
<sequence>MEKRINKKIDTWRCTFKNDICTMIQSNVKDLQLQRELVEYVNGYESIVITKEDLAKRKRVKNMVPLCDQCCALRANGEQCTRRRKGEDKFCGTHVKGTPNGEIKDNPPMKTHKKIQVWIQEIRGISYYIDNSNNIYDHHDIVNNKDNPKIIARYSKGTDGKYDIPTLLQHK</sequence>
<proteinExistence type="predicted"/>
<name>A0A6C0IPQ3_9ZZZZ</name>
<evidence type="ECO:0000313" key="1">
    <source>
        <dbReference type="EMBL" id="QHT94972.1"/>
    </source>
</evidence>
<dbReference type="EMBL" id="MN740233">
    <property type="protein sequence ID" value="QHT94972.1"/>
    <property type="molecule type" value="Genomic_DNA"/>
</dbReference>
<dbReference type="AlphaFoldDB" id="A0A6C0IPQ3"/>
<accession>A0A6C0IPQ3</accession>